<dbReference type="KEGG" id="snw:BBN63_13755"/>
<feature type="signal peptide" evidence="2">
    <location>
        <begin position="1"/>
        <end position="32"/>
    </location>
</feature>
<dbReference type="AlphaFoldDB" id="A0A1U9QSI3"/>
<dbReference type="PROSITE" id="PS51257">
    <property type="entry name" value="PROKAR_LIPOPROTEIN"/>
    <property type="match status" value="1"/>
</dbReference>
<dbReference type="Proteomes" id="UP000189677">
    <property type="component" value="Chromosome"/>
</dbReference>
<dbReference type="OrthoDB" id="4333909at2"/>
<evidence type="ECO:0000256" key="2">
    <source>
        <dbReference type="SAM" id="SignalP"/>
    </source>
</evidence>
<dbReference type="RefSeq" id="WP_078075685.1">
    <property type="nucleotide sequence ID" value="NZ_CP018047.1"/>
</dbReference>
<reference evidence="3 4" key="1">
    <citation type="submission" date="2016-11" db="EMBL/GenBank/DDBJ databases">
        <title>Complete genome sequence of Streptomyces niveus SCSIO 3406.</title>
        <authorList>
            <person name="Zhu Q."/>
            <person name="Cheng W."/>
            <person name="Song Y."/>
            <person name="Li Q."/>
            <person name="Ju J."/>
        </authorList>
    </citation>
    <scope>NUCLEOTIDE SEQUENCE [LARGE SCALE GENOMIC DNA]</scope>
    <source>
        <strain evidence="3 4">SCSIO 3406</strain>
    </source>
</reference>
<evidence type="ECO:0000256" key="1">
    <source>
        <dbReference type="SAM" id="MobiDB-lite"/>
    </source>
</evidence>
<proteinExistence type="predicted"/>
<accession>A0A1U9QSI3</accession>
<organism evidence="3 4">
    <name type="scientific">Streptomyces niveus</name>
    <name type="common">Streptomyces spheroides</name>
    <dbReference type="NCBI Taxonomy" id="193462"/>
    <lineage>
        <taxon>Bacteria</taxon>
        <taxon>Bacillati</taxon>
        <taxon>Actinomycetota</taxon>
        <taxon>Actinomycetes</taxon>
        <taxon>Kitasatosporales</taxon>
        <taxon>Streptomycetaceae</taxon>
        <taxon>Streptomyces</taxon>
    </lineage>
</organism>
<gene>
    <name evidence="3" type="ORF">BBN63_13755</name>
</gene>
<feature type="chain" id="PRO_5038551691" evidence="2">
    <location>
        <begin position="33"/>
        <end position="245"/>
    </location>
</feature>
<evidence type="ECO:0000313" key="4">
    <source>
        <dbReference type="Proteomes" id="UP000189677"/>
    </source>
</evidence>
<name>A0A1U9QSI3_STRNV</name>
<keyword evidence="2" id="KW-0732">Signal</keyword>
<evidence type="ECO:0000313" key="3">
    <source>
        <dbReference type="EMBL" id="AQU67150.1"/>
    </source>
</evidence>
<protein>
    <submittedName>
        <fullName evidence="3">DUF3558 domain-containing protein</fullName>
    </submittedName>
</protein>
<dbReference type="EMBL" id="CP018047">
    <property type="protein sequence ID" value="AQU67150.1"/>
    <property type="molecule type" value="Genomic_DNA"/>
</dbReference>
<keyword evidence="4" id="KW-1185">Reference proteome</keyword>
<feature type="region of interest" description="Disordered" evidence="1">
    <location>
        <begin position="34"/>
        <end position="112"/>
    </location>
</feature>
<sequence length="245" mass="25123">MQRSAPRPSRSRTRTRLRMLACAAVPVMIVAAGCSSDSGSDSDSGKDKPAASTSKEATKVAPAKFTSLPADPCKSIAAKTTADLVPKAKDKSGSAGKSSDITTRGSCSWNGLDDNGVEGSQYRWLDISFMRYDSDEGIGSGQDRAAEYYKKEVAKARATEGAKGTKATPAAGVGTEATAITYSLSKTGETFGYATVVARSENVVITLTYNGAGYAGAKSPAASDLVKGATKATKEAVAAVPAAAK</sequence>